<feature type="region of interest" description="Disordered" evidence="1">
    <location>
        <begin position="821"/>
        <end position="843"/>
    </location>
</feature>
<dbReference type="Proteomes" id="UP000203626">
    <property type="component" value="Segment"/>
</dbReference>
<dbReference type="Gene3D" id="1.10.287.1490">
    <property type="match status" value="2"/>
</dbReference>
<feature type="compositionally biased region" description="Basic and acidic residues" evidence="1">
    <location>
        <begin position="943"/>
        <end position="988"/>
    </location>
</feature>
<feature type="region of interest" description="Disordered" evidence="1">
    <location>
        <begin position="941"/>
        <end position="1050"/>
    </location>
</feature>
<feature type="compositionally biased region" description="Basic and acidic residues" evidence="1">
    <location>
        <begin position="821"/>
        <end position="833"/>
    </location>
</feature>
<accession>A0A1B1MRJ0</accession>
<sequence length="1050" mass="121463">MVDNNQNEFKFSSISNLVKKIRDLNKVNLTADSFLDRETRKLVKFLFRNVEDPVYVRELYNELNSNTETSDMLDLLIETDVKGEYSENINTVGLYTLFCILNMVDLLNSPNKFKYLTDYYNKLFSVHEKYKCVNLFVGVPGSAATKLTAQDVCSLTTFSNRQFVDMYKDFYMLLSKVILTKPNDRSVVTISYDSVHVSSSVSLPEMFMDAMGFTTYDSIFVGSDVEAFLFTHVVDSEKNIYEYTQLESRNYPTGVRHVTSTDTMNDNEAFALLVLNGSSAYDEFRNKAVLLMSDDVSNRVTLRNAVPDYSYVKDINVPILVEDPKDDGEDLDLGSEIDIDKIVKDPIWTKNTGYSIYGCPALTEVRYVATELAKLASNKGCPNNKVVDYFAKQIAKSERDIAILQAKLRHEKIDDSIPGDCSSVTKKLEEANDKIKNLEIELAKHKDNDTTDCSNKLKKANEELEKAKKEVTEYKDKLEKTKEELDKIKNGDTTENNKKIDELEKDVKEKENKVSELKDELKKEKEKSSTCDKRVSELTEENKKLKRQIEENDNGNGGGSNSSTKRELEEAKDKIEKLEKQLQECRRNGGSRNVDLENCSEELSRTKRKVKELQEEVDRLVKADTTEGGYYKQELGRQREKVKMLENELDKLYEELYEARKCCGKLDEASRKIKDLETETTTQRKRIRELESEHSKHESTIKELNKTIKEKEEKISELEKHRNEESSKDCKEIQKDLERTKEMLHKTEKDKKDLMDRVRRLEKELEDKDKDKDEDGDGGDNNSSGSCSRVKRELEEMKKLLNKLEEEKFECKERIKQLERELEDARRGRDDNGHNNNNGKYPNTSKIIKELKEDLERARAKIKELEEDLDREHSRKIGGSDCELELVRVRNRIKILEKEVEAHKEFARIYKHELEYERNRFICCITAPTCNIKTNPHVITDIENERKPLPPTEDMMKPEEKPNQPPTEDKKPEKPERPSLPELPKPEKPSFPNLPNFEPPKPDVSKPELPKPEPDSDALESEKPKLPFPKVPNSVFSIKKGPVKEIKKFT</sequence>
<feature type="compositionally biased region" description="Basic and acidic residues" evidence="1">
    <location>
        <begin position="564"/>
        <end position="573"/>
    </location>
</feature>
<proteinExistence type="predicted"/>
<dbReference type="GeneID" id="28340447"/>
<name>A0A1B1MRJ0_9POXV</name>
<organism evidence="2 3">
    <name type="scientific">Pteropox virus</name>
    <dbReference type="NCBI Taxonomy" id="1873698"/>
    <lineage>
        <taxon>Viruses</taxon>
        <taxon>Varidnaviria</taxon>
        <taxon>Bamfordvirae</taxon>
        <taxon>Nucleocytoviricota</taxon>
        <taxon>Pokkesviricetes</taxon>
        <taxon>Chitovirales</taxon>
        <taxon>Poxviridae</taxon>
        <taxon>Chordopoxvirinae</taxon>
        <taxon>Pteropopoxvirus</taxon>
        <taxon>Pteropopoxvirus pteropox</taxon>
    </lineage>
</organism>
<evidence type="ECO:0000313" key="3">
    <source>
        <dbReference type="Proteomes" id="UP000203626"/>
    </source>
</evidence>
<feature type="compositionally biased region" description="Basic and acidic residues" evidence="1">
    <location>
        <begin position="507"/>
        <end position="550"/>
    </location>
</feature>
<dbReference type="KEGG" id="vg:28340447"/>
<dbReference type="OrthoDB" id="8029at10239"/>
<evidence type="ECO:0000256" key="1">
    <source>
        <dbReference type="SAM" id="MobiDB-lite"/>
    </source>
</evidence>
<dbReference type="PANTHER" id="PTHR19327">
    <property type="entry name" value="GOLGIN"/>
    <property type="match status" value="1"/>
</dbReference>
<feature type="region of interest" description="Disordered" evidence="1">
    <location>
        <begin position="737"/>
        <end position="791"/>
    </location>
</feature>
<keyword evidence="3" id="KW-1185">Reference proteome</keyword>
<feature type="compositionally biased region" description="Basic and acidic residues" evidence="1">
    <location>
        <begin position="1000"/>
        <end position="1025"/>
    </location>
</feature>
<evidence type="ECO:0000313" key="2">
    <source>
        <dbReference type="EMBL" id="ANS71204.1"/>
    </source>
</evidence>
<feature type="compositionally biased region" description="Basic and acidic residues" evidence="1">
    <location>
        <begin position="688"/>
        <end position="708"/>
    </location>
</feature>
<dbReference type="RefSeq" id="YP_009268835.1">
    <property type="nucleotide sequence ID" value="NC_030656.1"/>
</dbReference>
<dbReference type="GO" id="GO:0031267">
    <property type="term" value="F:small GTPase binding"/>
    <property type="evidence" value="ECO:0007669"/>
    <property type="project" value="TreeGrafter"/>
</dbReference>
<protein>
    <submittedName>
        <fullName evidence="2">A-type inclusion protein</fullName>
    </submittedName>
</protein>
<dbReference type="PANTHER" id="PTHR19327:SF0">
    <property type="entry name" value="GOLGIN SUBFAMILY A MEMBER 4"/>
    <property type="match status" value="1"/>
</dbReference>
<dbReference type="EMBL" id="KU980965">
    <property type="protein sequence ID" value="ANS71204.1"/>
    <property type="molecule type" value="Genomic_DNA"/>
</dbReference>
<feature type="region of interest" description="Disordered" evidence="1">
    <location>
        <begin position="507"/>
        <end position="573"/>
    </location>
</feature>
<reference evidence="2 3" key="1">
    <citation type="journal article" date="2016" name="J. Gen. Virol.">
        <title>Genomic characterization of a novel poxvirus from a flying fox: evidence for a new genus?</title>
        <authorList>
            <person name="O'Dea M.A."/>
            <person name="Tu S.L."/>
            <person name="Pang S."/>
            <person name="De Ridder T."/>
            <person name="Jackson B."/>
            <person name="Upton C."/>
        </authorList>
    </citation>
    <scope>NUCLEOTIDE SEQUENCE [LARGE SCALE GENOMIC DNA]</scope>
    <source>
        <strain evidence="2 3">Australia</strain>
    </source>
</reference>
<dbReference type="GO" id="GO:0048193">
    <property type="term" value="P:Golgi vesicle transport"/>
    <property type="evidence" value="ECO:0007669"/>
    <property type="project" value="TreeGrafter"/>
</dbReference>
<feature type="compositionally biased region" description="Basic and acidic residues" evidence="1">
    <location>
        <begin position="737"/>
        <end position="773"/>
    </location>
</feature>
<feature type="region of interest" description="Disordered" evidence="1">
    <location>
        <begin position="678"/>
        <end position="708"/>
    </location>
</feature>
<gene>
    <name evidence="2" type="ORF">PTPV-Aus-120</name>
</gene>